<feature type="transmembrane region" description="Helical" evidence="5">
    <location>
        <begin position="16"/>
        <end position="38"/>
    </location>
</feature>
<evidence type="ECO:0000256" key="4">
    <source>
        <dbReference type="ARBA" id="ARBA00023136"/>
    </source>
</evidence>
<feature type="transmembrane region" description="Helical" evidence="5">
    <location>
        <begin position="79"/>
        <end position="96"/>
    </location>
</feature>
<dbReference type="Proteomes" id="UP001595616">
    <property type="component" value="Unassembled WGS sequence"/>
</dbReference>
<dbReference type="RefSeq" id="WP_379839947.1">
    <property type="nucleotide sequence ID" value="NZ_JBHRYQ010000001.1"/>
</dbReference>
<reference evidence="8" key="1">
    <citation type="journal article" date="2019" name="Int. J. Syst. Evol. Microbiol.">
        <title>The Global Catalogue of Microorganisms (GCM) 10K type strain sequencing project: providing services to taxonomists for standard genome sequencing and annotation.</title>
        <authorList>
            <consortium name="The Broad Institute Genomics Platform"/>
            <consortium name="The Broad Institute Genome Sequencing Center for Infectious Disease"/>
            <person name="Wu L."/>
            <person name="Ma J."/>
        </authorList>
    </citation>
    <scope>NUCLEOTIDE SEQUENCE [LARGE SCALE GENOMIC DNA]</scope>
    <source>
        <strain evidence="8">CECT 7956</strain>
    </source>
</reference>
<dbReference type="PROSITE" id="PS50850">
    <property type="entry name" value="MFS"/>
    <property type="match status" value="1"/>
</dbReference>
<accession>A0ABV7Z1K0</accession>
<dbReference type="InterPro" id="IPR051788">
    <property type="entry name" value="MFS_Transporter"/>
</dbReference>
<feature type="transmembrane region" description="Helical" evidence="5">
    <location>
        <begin position="247"/>
        <end position="268"/>
    </location>
</feature>
<dbReference type="InterPro" id="IPR020846">
    <property type="entry name" value="MFS_dom"/>
</dbReference>
<proteinExistence type="predicted"/>
<name>A0ABV7Z1K0_9BACT</name>
<feature type="transmembrane region" description="Helical" evidence="5">
    <location>
        <begin position="280"/>
        <end position="300"/>
    </location>
</feature>
<evidence type="ECO:0000313" key="8">
    <source>
        <dbReference type="Proteomes" id="UP001595616"/>
    </source>
</evidence>
<dbReference type="Pfam" id="PF07690">
    <property type="entry name" value="MFS_1"/>
    <property type="match status" value="1"/>
</dbReference>
<feature type="transmembrane region" description="Helical" evidence="5">
    <location>
        <begin position="207"/>
        <end position="227"/>
    </location>
</feature>
<keyword evidence="3 5" id="KW-1133">Transmembrane helix</keyword>
<dbReference type="Gene3D" id="1.20.1250.20">
    <property type="entry name" value="MFS general substrate transporter like domains"/>
    <property type="match status" value="2"/>
</dbReference>
<comment type="subcellular location">
    <subcellularLocation>
        <location evidence="1">Membrane</location>
        <topology evidence="1">Multi-pass membrane protein</topology>
    </subcellularLocation>
</comment>
<dbReference type="PANTHER" id="PTHR23514">
    <property type="entry name" value="BYPASS OF STOP CODON PROTEIN 6"/>
    <property type="match status" value="1"/>
</dbReference>
<gene>
    <name evidence="7" type="ORF">ACFOOI_20420</name>
</gene>
<feature type="transmembrane region" description="Helical" evidence="5">
    <location>
        <begin position="306"/>
        <end position="326"/>
    </location>
</feature>
<feature type="transmembrane region" description="Helical" evidence="5">
    <location>
        <begin position="168"/>
        <end position="186"/>
    </location>
</feature>
<evidence type="ECO:0000256" key="1">
    <source>
        <dbReference type="ARBA" id="ARBA00004141"/>
    </source>
</evidence>
<keyword evidence="8" id="KW-1185">Reference proteome</keyword>
<keyword evidence="4 5" id="KW-0472">Membrane</keyword>
<feature type="transmembrane region" description="Helical" evidence="5">
    <location>
        <begin position="365"/>
        <end position="382"/>
    </location>
</feature>
<feature type="transmembrane region" description="Helical" evidence="5">
    <location>
        <begin position="143"/>
        <end position="162"/>
    </location>
</feature>
<protein>
    <submittedName>
        <fullName evidence="7">MFS transporter</fullName>
    </submittedName>
</protein>
<dbReference type="EMBL" id="JBHRYQ010000001">
    <property type="protein sequence ID" value="MFC3813041.1"/>
    <property type="molecule type" value="Genomic_DNA"/>
</dbReference>
<dbReference type="InterPro" id="IPR036259">
    <property type="entry name" value="MFS_trans_sf"/>
</dbReference>
<feature type="transmembrane region" description="Helical" evidence="5">
    <location>
        <begin position="338"/>
        <end position="359"/>
    </location>
</feature>
<feature type="domain" description="Major facilitator superfamily (MFS) profile" evidence="6">
    <location>
        <begin position="214"/>
        <end position="389"/>
    </location>
</feature>
<evidence type="ECO:0000256" key="5">
    <source>
        <dbReference type="SAM" id="Phobius"/>
    </source>
</evidence>
<dbReference type="SUPFAM" id="SSF103473">
    <property type="entry name" value="MFS general substrate transporter"/>
    <property type="match status" value="1"/>
</dbReference>
<dbReference type="CDD" id="cd17393">
    <property type="entry name" value="MFS_MosC_like"/>
    <property type="match status" value="1"/>
</dbReference>
<dbReference type="PANTHER" id="PTHR23514:SF13">
    <property type="entry name" value="INNER MEMBRANE PROTEIN YBJJ"/>
    <property type="match status" value="1"/>
</dbReference>
<evidence type="ECO:0000313" key="7">
    <source>
        <dbReference type="EMBL" id="MFC3813041.1"/>
    </source>
</evidence>
<evidence type="ECO:0000256" key="2">
    <source>
        <dbReference type="ARBA" id="ARBA00022692"/>
    </source>
</evidence>
<keyword evidence="2 5" id="KW-0812">Transmembrane</keyword>
<evidence type="ECO:0000259" key="6">
    <source>
        <dbReference type="PROSITE" id="PS50850"/>
    </source>
</evidence>
<evidence type="ECO:0000256" key="3">
    <source>
        <dbReference type="ARBA" id="ARBA00022989"/>
    </source>
</evidence>
<dbReference type="InterPro" id="IPR011701">
    <property type="entry name" value="MFS"/>
</dbReference>
<comment type="caution">
    <text evidence="7">The sequence shown here is derived from an EMBL/GenBank/DDBJ whole genome shotgun (WGS) entry which is preliminary data.</text>
</comment>
<organism evidence="7 8">
    <name type="scientific">Lacihabitans lacunae</name>
    <dbReference type="NCBI Taxonomy" id="1028214"/>
    <lineage>
        <taxon>Bacteria</taxon>
        <taxon>Pseudomonadati</taxon>
        <taxon>Bacteroidota</taxon>
        <taxon>Cytophagia</taxon>
        <taxon>Cytophagales</taxon>
        <taxon>Leadbetterellaceae</taxon>
        <taxon>Lacihabitans</taxon>
    </lineage>
</organism>
<feature type="transmembrane region" description="Helical" evidence="5">
    <location>
        <begin position="50"/>
        <end position="72"/>
    </location>
</feature>
<sequence>MFSHITKDFLGNVKSYSIGVVFIALGTMIGSWATFIPFVKQSFSLDDAKLGILLLSLPLGALSMNPVAAALVRKLGMQKATLSGYILVIVAFGALLNISNLWLFAFGLYICGTSIAITNVAMNTCVNAIEHKFHIKIMSTCHGMFSLGLMLGSIGSSFFGGMGVVPGFYMLGFSAIMVAAFFFIKNTILTIEDEVTETSPDIKMTRFAFPTGNFLLMIIIGVCINITEGSMTDWTAVYMRDIVHTNRIFEGWGLAGYSFFMAIGRFSGDKIIPRFGPNNILIYGGGIAVLGLLIAIFLPYTFTSILGFALVGAGVSCGAPILYASAARVPNMAKGSGLALMNTFAMGGFLFGPVLIGFISESLSLPIAFGIISILAAVWVYNSKKVMLF</sequence>
<feature type="transmembrane region" description="Helical" evidence="5">
    <location>
        <begin position="102"/>
        <end position="122"/>
    </location>
</feature>